<accession>A0ABT8W2X9</accession>
<keyword evidence="2" id="KW-0067">ATP-binding</keyword>
<keyword evidence="1" id="KW-0547">Nucleotide-binding</keyword>
<feature type="compositionally biased region" description="Basic and acidic residues" evidence="3">
    <location>
        <begin position="13"/>
        <end position="25"/>
    </location>
</feature>
<dbReference type="SUPFAM" id="SSF52540">
    <property type="entry name" value="P-loop containing nucleoside triphosphate hydrolases"/>
    <property type="match status" value="1"/>
</dbReference>
<comment type="caution">
    <text evidence="4">The sequence shown here is derived from an EMBL/GenBank/DDBJ whole genome shotgun (WGS) entry which is preliminary data.</text>
</comment>
<dbReference type="RefSeq" id="WP_302910234.1">
    <property type="nucleotide sequence ID" value="NZ_JAUMIS010000002.1"/>
</dbReference>
<dbReference type="PANTHER" id="PTHR32309">
    <property type="entry name" value="TYROSINE-PROTEIN KINASE"/>
    <property type="match status" value="1"/>
</dbReference>
<name>A0ABT8W2X9_9GAMM</name>
<dbReference type="EMBL" id="JAUMIS010000002">
    <property type="protein sequence ID" value="MDO3722592.1"/>
    <property type="molecule type" value="Genomic_DNA"/>
</dbReference>
<dbReference type="InterPro" id="IPR050445">
    <property type="entry name" value="Bact_polysacc_biosynth/exp"/>
</dbReference>
<dbReference type="PANTHER" id="PTHR32309:SF13">
    <property type="entry name" value="FERRIC ENTEROBACTIN TRANSPORT PROTEIN FEPE"/>
    <property type="match status" value="1"/>
</dbReference>
<organism evidence="4 5">
    <name type="scientific">Marinobacter suaedae</name>
    <dbReference type="NCBI Taxonomy" id="3057675"/>
    <lineage>
        <taxon>Bacteria</taxon>
        <taxon>Pseudomonadati</taxon>
        <taxon>Pseudomonadota</taxon>
        <taxon>Gammaproteobacteria</taxon>
        <taxon>Pseudomonadales</taxon>
        <taxon>Marinobacteraceae</taxon>
        <taxon>Marinobacter</taxon>
    </lineage>
</organism>
<dbReference type="Proteomes" id="UP001168640">
    <property type="component" value="Unassembled WGS sequence"/>
</dbReference>
<reference evidence="4" key="1">
    <citation type="submission" date="2023-07" db="EMBL/GenBank/DDBJ databases">
        <title>Marinobacter sp. chi1 genome sequencing and assembly.</title>
        <authorList>
            <person name="Park S."/>
        </authorList>
    </citation>
    <scope>NUCLEOTIDE SEQUENCE</scope>
    <source>
        <strain evidence="4">Chi1</strain>
    </source>
</reference>
<dbReference type="Gene3D" id="3.40.50.300">
    <property type="entry name" value="P-loop containing nucleotide triphosphate hydrolases"/>
    <property type="match status" value="1"/>
</dbReference>
<evidence type="ECO:0000313" key="5">
    <source>
        <dbReference type="Proteomes" id="UP001168640"/>
    </source>
</evidence>
<dbReference type="CDD" id="cd05387">
    <property type="entry name" value="BY-kinase"/>
    <property type="match status" value="1"/>
</dbReference>
<evidence type="ECO:0000313" key="4">
    <source>
        <dbReference type="EMBL" id="MDO3722592.1"/>
    </source>
</evidence>
<proteinExistence type="predicted"/>
<sequence>MDDSKLYNALLKSQDERQQVNRSRDVSSAQEGGRTEKPHSASDGGNPNWVKVDTGESAGMQAPEIYDPSVSLALISNPRPWSREQLRERKIIYSGMPDKEVMDAYRELRIQLRKRAGEGNFAVMFSSLGKSSGGILTAFNLATAFALDSHTSALLVDCDPHSDELAGLVSVPMDAGVTDFVADRSQTVKSIIYPSGVERLSVIPAGTQASSAVELFSSVRMRELLSELKNRYPDRCIVLNAPPFRISAEARILERFADQIVFGVPFGEVTGQVITESVDALGSDKFSGLVFQE</sequence>
<keyword evidence="5" id="KW-1185">Reference proteome</keyword>
<dbReference type="InterPro" id="IPR005702">
    <property type="entry name" value="Wzc-like_C"/>
</dbReference>
<gene>
    <name evidence="4" type="ORF">QVZ43_12765</name>
</gene>
<evidence type="ECO:0000256" key="2">
    <source>
        <dbReference type="ARBA" id="ARBA00022840"/>
    </source>
</evidence>
<feature type="region of interest" description="Disordered" evidence="3">
    <location>
        <begin position="1"/>
        <end position="54"/>
    </location>
</feature>
<evidence type="ECO:0000256" key="3">
    <source>
        <dbReference type="SAM" id="MobiDB-lite"/>
    </source>
</evidence>
<dbReference type="InterPro" id="IPR027417">
    <property type="entry name" value="P-loop_NTPase"/>
</dbReference>
<protein>
    <submittedName>
        <fullName evidence="4">Polysaccharide biosynthesis protein</fullName>
    </submittedName>
</protein>
<evidence type="ECO:0000256" key="1">
    <source>
        <dbReference type="ARBA" id="ARBA00022741"/>
    </source>
</evidence>